<organism evidence="2 3">
    <name type="scientific">Corallococcus terminator</name>
    <dbReference type="NCBI Taxonomy" id="2316733"/>
    <lineage>
        <taxon>Bacteria</taxon>
        <taxon>Pseudomonadati</taxon>
        <taxon>Myxococcota</taxon>
        <taxon>Myxococcia</taxon>
        <taxon>Myxococcales</taxon>
        <taxon>Cystobacterineae</taxon>
        <taxon>Myxococcaceae</taxon>
        <taxon>Corallococcus</taxon>
    </lineage>
</organism>
<dbReference type="Pfam" id="PF14332">
    <property type="entry name" value="DUF4388"/>
    <property type="match status" value="1"/>
</dbReference>
<evidence type="ECO:0000259" key="1">
    <source>
        <dbReference type="Pfam" id="PF14332"/>
    </source>
</evidence>
<dbReference type="InterPro" id="IPR037257">
    <property type="entry name" value="T2SS_E_N_sf"/>
</dbReference>
<protein>
    <submittedName>
        <fullName evidence="2">DUF4388 domain-containing protein</fullName>
    </submittedName>
</protein>
<evidence type="ECO:0000313" key="2">
    <source>
        <dbReference type="EMBL" id="RKG92020.1"/>
    </source>
</evidence>
<dbReference type="OrthoDB" id="9764025at2"/>
<keyword evidence="3" id="KW-1185">Reference proteome</keyword>
<sequence length="397" mass="44094">MRGVSGDFSTMPLKDLVVHLGNRRSTGTLNVERGDVRKQLLLRDGHVITASSNQPREYFGQFLINMGHLTEDQLERAFATQAETHILLGKILIMTGSVTEATVRTTLSHKFREMLLDAFTWEEGGFDFRATDVAPELEGLDVSVDLLDVHREGEFRETAWQAIRAVFPSGGVRLEVDERKLADRKAGSMDDRIVQLAREGLSIDGIALALHATDFFLYQRLYALYRQDALRVSDEAPLPAPERGAPTVVVVEEDDDDENGGGVIGSESSSDEVLQAAQLFLDAGNLRDGEALARRAHEISPSEHTQKLLRDAEARLLAELRKALMEPSRVPTLRVSAPHLKTLPLSSPERYLLSRIDGKRDVAAIVHVSPLQELEALKFFQGFVDTELVKLTLRPLS</sequence>
<gene>
    <name evidence="2" type="ORF">D7V88_07785</name>
</gene>
<reference evidence="3" key="1">
    <citation type="submission" date="2018-09" db="EMBL/GenBank/DDBJ databases">
        <authorList>
            <person name="Livingstone P.G."/>
            <person name="Whitworth D.E."/>
        </authorList>
    </citation>
    <scope>NUCLEOTIDE SEQUENCE [LARGE SCALE GENOMIC DNA]</scope>
    <source>
        <strain evidence="3">CA054A</strain>
    </source>
</reference>
<dbReference type="Proteomes" id="UP000268094">
    <property type="component" value="Unassembled WGS sequence"/>
</dbReference>
<name>A0A3A8JJK2_9BACT</name>
<proteinExistence type="predicted"/>
<dbReference type="PANTHER" id="PTHR36304:SF4">
    <property type="entry name" value="DUF4388 DOMAIN-CONTAINING PROTEIN"/>
    <property type="match status" value="1"/>
</dbReference>
<dbReference type="SUPFAM" id="SSF160246">
    <property type="entry name" value="EspE N-terminal domain-like"/>
    <property type="match status" value="1"/>
</dbReference>
<evidence type="ECO:0000313" key="3">
    <source>
        <dbReference type="Proteomes" id="UP000268094"/>
    </source>
</evidence>
<accession>A0A3A8JJK2</accession>
<feature type="domain" description="PatA-like N-terminal" evidence="1">
    <location>
        <begin position="5"/>
        <end position="150"/>
    </location>
</feature>
<comment type="caution">
    <text evidence="2">The sequence shown here is derived from an EMBL/GenBank/DDBJ whole genome shotgun (WGS) entry which is preliminary data.</text>
</comment>
<dbReference type="InterPro" id="IPR025497">
    <property type="entry name" value="PatA-like_N"/>
</dbReference>
<dbReference type="AlphaFoldDB" id="A0A3A8JJK2"/>
<dbReference type="EMBL" id="RAVZ01000034">
    <property type="protein sequence ID" value="RKG92020.1"/>
    <property type="molecule type" value="Genomic_DNA"/>
</dbReference>
<dbReference type="RefSeq" id="WP_120539970.1">
    <property type="nucleotide sequence ID" value="NZ_RAVZ01000034.1"/>
</dbReference>
<dbReference type="PANTHER" id="PTHR36304">
    <property type="entry name" value="DOMAIN GTPASE-ACTIVATING PROTEIN, PUTATIVE-RELATED-RELATED"/>
    <property type="match status" value="1"/>
</dbReference>